<evidence type="ECO:0000313" key="8">
    <source>
        <dbReference type="Proteomes" id="UP000282529"/>
    </source>
</evidence>
<dbReference type="OrthoDB" id="88184at2"/>
<dbReference type="Proteomes" id="UP000282529">
    <property type="component" value="Unassembled WGS sequence"/>
</dbReference>
<dbReference type="Pfam" id="PF05105">
    <property type="entry name" value="Phage_holin_4_1"/>
    <property type="match status" value="1"/>
</dbReference>
<evidence type="ECO:0000256" key="3">
    <source>
        <dbReference type="ARBA" id="ARBA00022989"/>
    </source>
</evidence>
<evidence type="ECO:0000313" key="7">
    <source>
        <dbReference type="EMBL" id="RQW11855.1"/>
    </source>
</evidence>
<keyword evidence="8" id="KW-1185">Reference proteome</keyword>
<keyword evidence="4 6" id="KW-0472">Membrane</keyword>
<protein>
    <submittedName>
        <fullName evidence="7">Holin</fullName>
    </submittedName>
</protein>
<sequence length="169" mass="17933">MFNQIRQITTTIYTAAVGSGSREIAAGGTSAMAGVLAMATGWLGGWDKPLELLVVLMFADYVSGVAGAFKTHTVSSDIMFWGGVRKAVVLFVVGLSALVDAWVQTGAPVFRAAAIFFYAGREALSVVENFGVLGVPLPDKLKDYLLQLNQDKARNNPAKPGHPDNDKTA</sequence>
<comment type="subcellular location">
    <subcellularLocation>
        <location evidence="1">Membrane</location>
        <topology evidence="1">Multi-pass membrane protein</topology>
    </subcellularLocation>
</comment>
<evidence type="ECO:0000256" key="5">
    <source>
        <dbReference type="ARBA" id="ARBA00023600"/>
    </source>
</evidence>
<proteinExistence type="inferred from homology"/>
<accession>A0A3N9P891</accession>
<dbReference type="EMBL" id="RQPI01000004">
    <property type="protein sequence ID" value="RQW11855.1"/>
    <property type="molecule type" value="Genomic_DNA"/>
</dbReference>
<dbReference type="AlphaFoldDB" id="A0A3N9P891"/>
<comment type="caution">
    <text evidence="7">The sequence shown here is derived from an EMBL/GenBank/DDBJ whole genome shotgun (WGS) entry which is preliminary data.</text>
</comment>
<feature type="transmembrane region" description="Helical" evidence="6">
    <location>
        <begin position="84"/>
        <end position="103"/>
    </location>
</feature>
<gene>
    <name evidence="7" type="ORF">EH198_09270</name>
</gene>
<organism evidence="7 8">
    <name type="scientific">Paenibacillus rhizophilus</name>
    <dbReference type="NCBI Taxonomy" id="1850366"/>
    <lineage>
        <taxon>Bacteria</taxon>
        <taxon>Bacillati</taxon>
        <taxon>Bacillota</taxon>
        <taxon>Bacilli</taxon>
        <taxon>Bacillales</taxon>
        <taxon>Paenibacillaceae</taxon>
        <taxon>Paenibacillus</taxon>
    </lineage>
</organism>
<name>A0A3N9P891_9BACL</name>
<feature type="transmembrane region" description="Helical" evidence="6">
    <location>
        <begin position="50"/>
        <end position="69"/>
    </location>
</feature>
<dbReference type="GO" id="GO:0016020">
    <property type="term" value="C:membrane"/>
    <property type="evidence" value="ECO:0007669"/>
    <property type="project" value="UniProtKB-SubCell"/>
</dbReference>
<comment type="similarity">
    <text evidence="5">Belongs to the bacteriophage holin family. Cp-1 holin subfamily.</text>
</comment>
<dbReference type="RefSeq" id="WP_124695265.1">
    <property type="nucleotide sequence ID" value="NZ_JBHUFE010000039.1"/>
</dbReference>
<keyword evidence="2 6" id="KW-0812">Transmembrane</keyword>
<evidence type="ECO:0000256" key="6">
    <source>
        <dbReference type="SAM" id="Phobius"/>
    </source>
</evidence>
<evidence type="ECO:0000256" key="4">
    <source>
        <dbReference type="ARBA" id="ARBA00023136"/>
    </source>
</evidence>
<keyword evidence="3 6" id="KW-1133">Transmembrane helix</keyword>
<evidence type="ECO:0000256" key="2">
    <source>
        <dbReference type="ARBA" id="ARBA00022692"/>
    </source>
</evidence>
<feature type="transmembrane region" description="Helical" evidence="6">
    <location>
        <begin position="24"/>
        <end position="43"/>
    </location>
</feature>
<dbReference type="NCBIfam" id="TIGR01593">
    <property type="entry name" value="holin_tox_secr"/>
    <property type="match status" value="1"/>
</dbReference>
<reference evidence="7 8" key="1">
    <citation type="submission" date="2018-11" db="EMBL/GenBank/DDBJ databases">
        <title>Genome sequence of strain 7197.</title>
        <authorList>
            <person name="Gao J."/>
            <person name="Sun J."/>
        </authorList>
    </citation>
    <scope>NUCLEOTIDE SEQUENCE [LARGE SCALE GENOMIC DNA]</scope>
    <source>
        <strain evidence="7 8">7197</strain>
    </source>
</reference>
<dbReference type="InterPro" id="IPR006480">
    <property type="entry name" value="Phage_holin_4_1"/>
</dbReference>
<evidence type="ECO:0000256" key="1">
    <source>
        <dbReference type="ARBA" id="ARBA00004141"/>
    </source>
</evidence>